<reference evidence="2" key="1">
    <citation type="submission" date="2017-09" db="EMBL/GenBank/DDBJ databases">
        <title>Metaegenomics of thermophilic ammonia-oxidizing enrichment culture.</title>
        <authorList>
            <person name="Kato S."/>
            <person name="Suzuki K."/>
        </authorList>
    </citation>
    <scope>NUCLEOTIDE SEQUENCE [LARGE SCALE GENOMIC DNA]</scope>
</reference>
<gene>
    <name evidence="1" type="ORF">HRbin22_02628</name>
</gene>
<dbReference type="AlphaFoldDB" id="A0A2H5YA92"/>
<evidence type="ECO:0000313" key="2">
    <source>
        <dbReference type="Proteomes" id="UP000236642"/>
    </source>
</evidence>
<sequence>MARIEEVIACLVRVRPNKETWRLEHLRGFKTVFVEAERCERNVRLLDAERLEANTSHVTGEFRFTGGRIAIRADTVPPEA</sequence>
<name>A0A2H5YA92_9CHLR</name>
<protein>
    <submittedName>
        <fullName evidence="1">Uncharacterized protein</fullName>
    </submittedName>
</protein>
<dbReference type="Proteomes" id="UP000236642">
    <property type="component" value="Unassembled WGS sequence"/>
</dbReference>
<organism evidence="1 2">
    <name type="scientific">Candidatus Thermoflexus japonica</name>
    <dbReference type="NCBI Taxonomy" id="2035417"/>
    <lineage>
        <taxon>Bacteria</taxon>
        <taxon>Bacillati</taxon>
        <taxon>Chloroflexota</taxon>
        <taxon>Thermoflexia</taxon>
        <taxon>Thermoflexales</taxon>
        <taxon>Thermoflexaceae</taxon>
        <taxon>Thermoflexus</taxon>
    </lineage>
</organism>
<evidence type="ECO:0000313" key="1">
    <source>
        <dbReference type="EMBL" id="GBD10356.1"/>
    </source>
</evidence>
<accession>A0A2H5YA92</accession>
<proteinExistence type="predicted"/>
<comment type="caution">
    <text evidence="1">The sequence shown here is derived from an EMBL/GenBank/DDBJ whole genome shotgun (WGS) entry which is preliminary data.</text>
</comment>
<dbReference type="EMBL" id="BEHY01000174">
    <property type="protein sequence ID" value="GBD10356.1"/>
    <property type="molecule type" value="Genomic_DNA"/>
</dbReference>